<dbReference type="EMBL" id="LR824558">
    <property type="protein sequence ID" value="CAH1642430.1"/>
    <property type="molecule type" value="Genomic_DNA"/>
</dbReference>
<dbReference type="AlphaFoldDB" id="A0A9P0IAL3"/>
<protein>
    <submittedName>
        <fullName evidence="1">Uncharacterized protein</fullName>
    </submittedName>
</protein>
<name>A0A9P0IAL3_SPOLI</name>
<organism evidence="1 2">
    <name type="scientific">Spodoptera littoralis</name>
    <name type="common">Egyptian cotton leafworm</name>
    <dbReference type="NCBI Taxonomy" id="7109"/>
    <lineage>
        <taxon>Eukaryota</taxon>
        <taxon>Metazoa</taxon>
        <taxon>Ecdysozoa</taxon>
        <taxon>Arthropoda</taxon>
        <taxon>Hexapoda</taxon>
        <taxon>Insecta</taxon>
        <taxon>Pterygota</taxon>
        <taxon>Neoptera</taxon>
        <taxon>Endopterygota</taxon>
        <taxon>Lepidoptera</taxon>
        <taxon>Glossata</taxon>
        <taxon>Ditrysia</taxon>
        <taxon>Noctuoidea</taxon>
        <taxon>Noctuidae</taxon>
        <taxon>Amphipyrinae</taxon>
        <taxon>Spodoptera</taxon>
    </lineage>
</organism>
<evidence type="ECO:0000313" key="2">
    <source>
        <dbReference type="Proteomes" id="UP001153321"/>
    </source>
</evidence>
<reference evidence="1" key="1">
    <citation type="submission" date="2022-02" db="EMBL/GenBank/DDBJ databases">
        <authorList>
            <person name="King R."/>
        </authorList>
    </citation>
    <scope>NUCLEOTIDE SEQUENCE</scope>
</reference>
<gene>
    <name evidence="1" type="ORF">SPLIT_LOCUS7786</name>
</gene>
<evidence type="ECO:0000313" key="1">
    <source>
        <dbReference type="EMBL" id="CAH1642430.1"/>
    </source>
</evidence>
<accession>A0A9P0IAL3</accession>
<sequence length="104" mass="12010">MVYLLIQIVPNENSSFVILIDYTSLRILSLEDHLNMYYNTISYCVQFTLVRLNSGVFQLPPFLKDIRDPLGPESAITDQSPTLSVYRLYLSLGTLECVERRTME</sequence>
<keyword evidence="2" id="KW-1185">Reference proteome</keyword>
<proteinExistence type="predicted"/>
<dbReference type="Proteomes" id="UP001153321">
    <property type="component" value="Chromosome 27"/>
</dbReference>